<feature type="signal peptide" evidence="1">
    <location>
        <begin position="1"/>
        <end position="17"/>
    </location>
</feature>
<evidence type="ECO:0000313" key="2">
    <source>
        <dbReference type="EMBL" id="KAJ5524581.1"/>
    </source>
</evidence>
<keyword evidence="3" id="KW-1185">Reference proteome</keyword>
<dbReference type="EMBL" id="JAQIZZ010000008">
    <property type="protein sequence ID" value="KAJ5524581.1"/>
    <property type="molecule type" value="Genomic_DNA"/>
</dbReference>
<feature type="chain" id="PRO_5041918239" description="Cyanovirin-N domain-containing protein" evidence="1">
    <location>
        <begin position="18"/>
        <end position="110"/>
    </location>
</feature>
<dbReference type="Proteomes" id="UP001220324">
    <property type="component" value="Unassembled WGS sequence"/>
</dbReference>
<proteinExistence type="predicted"/>
<sequence>MRYFTTLVLALASVASADWALYCGDSCTDGTLVASGSSADLSCTSLGGTYDYCYILADSIYYVDWWKAIFTENIDCVISGVAGGRESKGLFNGSCTEAGSWKSYKVTVNA</sequence>
<organism evidence="2 3">
    <name type="scientific">Penicillium frequentans</name>
    <dbReference type="NCBI Taxonomy" id="3151616"/>
    <lineage>
        <taxon>Eukaryota</taxon>
        <taxon>Fungi</taxon>
        <taxon>Dikarya</taxon>
        <taxon>Ascomycota</taxon>
        <taxon>Pezizomycotina</taxon>
        <taxon>Eurotiomycetes</taxon>
        <taxon>Eurotiomycetidae</taxon>
        <taxon>Eurotiales</taxon>
        <taxon>Aspergillaceae</taxon>
        <taxon>Penicillium</taxon>
    </lineage>
</organism>
<protein>
    <recommendedName>
        <fullName evidence="4">Cyanovirin-N domain-containing protein</fullName>
    </recommendedName>
</protein>
<dbReference type="AlphaFoldDB" id="A0AAD6CJU7"/>
<keyword evidence="1" id="KW-0732">Signal</keyword>
<comment type="caution">
    <text evidence="2">The sequence shown here is derived from an EMBL/GenBank/DDBJ whole genome shotgun (WGS) entry which is preliminary data.</text>
</comment>
<name>A0AAD6CJU7_9EURO</name>
<evidence type="ECO:0008006" key="4">
    <source>
        <dbReference type="Google" id="ProtNLM"/>
    </source>
</evidence>
<evidence type="ECO:0000313" key="3">
    <source>
        <dbReference type="Proteomes" id="UP001220324"/>
    </source>
</evidence>
<gene>
    <name evidence="2" type="ORF">N7494_011231</name>
</gene>
<accession>A0AAD6CJU7</accession>
<evidence type="ECO:0000256" key="1">
    <source>
        <dbReference type="SAM" id="SignalP"/>
    </source>
</evidence>
<reference evidence="2 3" key="1">
    <citation type="journal article" date="2023" name="IMA Fungus">
        <title>Comparative genomic study of the Penicillium genus elucidates a diverse pangenome and 15 lateral gene transfer events.</title>
        <authorList>
            <person name="Petersen C."/>
            <person name="Sorensen T."/>
            <person name="Nielsen M.R."/>
            <person name="Sondergaard T.E."/>
            <person name="Sorensen J.L."/>
            <person name="Fitzpatrick D.A."/>
            <person name="Frisvad J.C."/>
            <person name="Nielsen K.L."/>
        </authorList>
    </citation>
    <scope>NUCLEOTIDE SEQUENCE [LARGE SCALE GENOMIC DNA]</scope>
    <source>
        <strain evidence="2 3">IBT 35679</strain>
    </source>
</reference>